<protein>
    <submittedName>
        <fullName evidence="1">Uncharacterized protein</fullName>
    </submittedName>
</protein>
<dbReference type="EMBL" id="CAUJNA010001355">
    <property type="protein sequence ID" value="CAJ1386327.1"/>
    <property type="molecule type" value="Genomic_DNA"/>
</dbReference>
<organism evidence="1 2">
    <name type="scientific">Effrenium voratum</name>
    <dbReference type="NCBI Taxonomy" id="2562239"/>
    <lineage>
        <taxon>Eukaryota</taxon>
        <taxon>Sar</taxon>
        <taxon>Alveolata</taxon>
        <taxon>Dinophyceae</taxon>
        <taxon>Suessiales</taxon>
        <taxon>Symbiodiniaceae</taxon>
        <taxon>Effrenium</taxon>
    </lineage>
</organism>
<proteinExistence type="predicted"/>
<sequence length="351" mass="39234">MGKAKAMPRASDDVSELRNSLVKLSQIEGATQYTEVSQSRVLSYLDSENRICAAAGLPEVIQGFEHYVDAGWEAWISLYAFYCANFNILQTRSEADAAVRTAIGDFRWGNFILVTDLVVYYKSNKGVTTAMPDGMNAAAGYFGQCADVINAIQGIVPRPVVITLNTTADIFAANEPLKHYADIFVAGVKSPALVFKSYTFWRNIRKYRQSGGKLTYETESYMWYTLDRRLTRERLFCSAMIKSHTICDLEESITEYLSGTEQDIVRSAEASGIDPAGFRFNPVSEDLKDRVNEKGWTKIEVVSTDLDFRDRTAGIVVHIKTASDQICNQCLHADPAEIEDHGCRERCLKCA</sequence>
<reference evidence="1" key="1">
    <citation type="submission" date="2023-08" db="EMBL/GenBank/DDBJ databases">
        <authorList>
            <person name="Chen Y."/>
            <person name="Shah S."/>
            <person name="Dougan E. K."/>
            <person name="Thang M."/>
            <person name="Chan C."/>
        </authorList>
    </citation>
    <scope>NUCLEOTIDE SEQUENCE</scope>
</reference>
<feature type="non-terminal residue" evidence="1">
    <location>
        <position position="351"/>
    </location>
</feature>
<comment type="caution">
    <text evidence="1">The sequence shown here is derived from an EMBL/GenBank/DDBJ whole genome shotgun (WGS) entry which is preliminary data.</text>
</comment>
<accession>A0AA36MWJ6</accession>
<dbReference type="Proteomes" id="UP001178507">
    <property type="component" value="Unassembled WGS sequence"/>
</dbReference>
<evidence type="ECO:0000313" key="2">
    <source>
        <dbReference type="Proteomes" id="UP001178507"/>
    </source>
</evidence>
<evidence type="ECO:0000313" key="1">
    <source>
        <dbReference type="EMBL" id="CAJ1386327.1"/>
    </source>
</evidence>
<dbReference type="AlphaFoldDB" id="A0AA36MWJ6"/>
<keyword evidence="2" id="KW-1185">Reference proteome</keyword>
<gene>
    <name evidence="1" type="ORF">EVOR1521_LOCUS12718</name>
</gene>
<name>A0AA36MWJ6_9DINO</name>